<keyword evidence="7" id="KW-0378">Hydrolase</keyword>
<comment type="function">
    <text evidence="1">ATP-binding RNA helicase involved in the biogenesis of 60S ribosomal subunits and is required for the normal formation of 25S and 5.8S rRNAs.</text>
</comment>
<accession>A0A5B0NGH8</accession>
<keyword evidence="5" id="KW-0690">Ribosome biogenesis</keyword>
<feature type="region of interest" description="Disordered" evidence="14">
    <location>
        <begin position="883"/>
        <end position="1020"/>
    </location>
</feature>
<feature type="compositionally biased region" description="Polar residues" evidence="14">
    <location>
        <begin position="943"/>
        <end position="953"/>
    </location>
</feature>
<feature type="domain" description="Helicase C-terminal" evidence="16">
    <location>
        <begin position="384"/>
        <end position="527"/>
    </location>
</feature>
<evidence type="ECO:0000256" key="7">
    <source>
        <dbReference type="ARBA" id="ARBA00022801"/>
    </source>
</evidence>
<sequence>MDGQENYESSDGEQAIDLTETLANISKNQQQQQQHQALGLSDDDEDEFIRLSSKKANFKAGSKVLRATTNNNKKKNPATLTGGGSFQSLGLHPSLLRAILLRGFNSPTPIQRAALPHILASPPRDVVGMARTGSGKTLAYLIPLIQTLSGVHSVQFGIRALILVPTRELALQVLKVGKDLAKGFIQGDRSKPSTSQDSETNHKAEGLRWGLIVGGDSLEDQFTMFSTNPDVIIATPGRLLHLVVEMNLDLKSVAFVVFDEADRLFEMGFATQLEETLHRLPANRQTLLFSATLPKSLVEFAKAGLQNPKLIRLDSESKISSDLQMAFLSVKPIEKEAALLVLISNIVGVPKADTTEQPNESFNHQSQPNFSRGSGANLSKIRRKPTRELAAHQTIVFTATKHHVEYLGGLLVAAGYRVSLIYGALDQTARREQLDSFRLGQTNILVVTDLAARGIDIPILENVINYDFPSSARAFVHRVGRTARAGRKGWAYSLITQSELPFLMDLQLFLSRPLLACPLPANEDPSQTDFSSSLVIGTIPRELLDAETEYVRETLVSPNSALIALATVVKRAQKMYEKSQSTASNESHRRAKEFVLNGKGFSGAKNEEASIHLIFKDRKQELPSTQRGVKRTKKDDQTVKLRDQLLAKVNQFTPNETVFEIGTRGKGVAAQLMRDRRKSMGKKIAGSKEAAKLREDKLRAEQIVDPSPSLAKQTRPSGPSDKQVALVAATEGELEETFEMPRKKPKVKEGFRDPEAYLTYEQSGAAEEKGYNLNEGTSAEFVTQSKVALFDLGTNDEGKLACLSNAQKASQVKWDRKTKKFVKVGQVGQDNVKLVKTESGVKLPASFKTGSFDNWKKAQKIRIPNVGEQELQNTHPFNHLHRKFRHTSGAPSGPHDHQDRSTHSTGGRRDGRMEQNKRGKKVFTKTIDGQKKFLGPSHVVTRGPSSTSKSNFSGHARHNQHHKNNSNHHVSSSFSNKKGSASSSSRNNNAGLKSVDQIRKSRELKERRKIRSNQPSRRKK</sequence>
<evidence type="ECO:0000259" key="17">
    <source>
        <dbReference type="PROSITE" id="PS51195"/>
    </source>
</evidence>
<evidence type="ECO:0000256" key="14">
    <source>
        <dbReference type="SAM" id="MobiDB-lite"/>
    </source>
</evidence>
<evidence type="ECO:0000256" key="13">
    <source>
        <dbReference type="PROSITE-ProRule" id="PRU00552"/>
    </source>
</evidence>
<protein>
    <recommendedName>
        <fullName evidence="4">RNA helicase</fullName>
        <ecNumber evidence="4">3.6.4.13</ecNumber>
    </recommendedName>
</protein>
<evidence type="ECO:0000256" key="1">
    <source>
        <dbReference type="ARBA" id="ARBA00003706"/>
    </source>
</evidence>
<comment type="caution">
    <text evidence="18">The sequence shown here is derived from an EMBL/GenBank/DDBJ whole genome shotgun (WGS) entry which is preliminary data.</text>
</comment>
<evidence type="ECO:0000256" key="2">
    <source>
        <dbReference type="ARBA" id="ARBA00004123"/>
    </source>
</evidence>
<dbReference type="InterPro" id="IPR014001">
    <property type="entry name" value="Helicase_ATP-bd"/>
</dbReference>
<dbReference type="Pfam" id="PF08147">
    <property type="entry name" value="DBP10CT"/>
    <property type="match status" value="1"/>
</dbReference>
<dbReference type="GO" id="GO:0016887">
    <property type="term" value="F:ATP hydrolysis activity"/>
    <property type="evidence" value="ECO:0007669"/>
    <property type="project" value="RHEA"/>
</dbReference>
<dbReference type="GO" id="GO:0005524">
    <property type="term" value="F:ATP binding"/>
    <property type="evidence" value="ECO:0007669"/>
    <property type="project" value="UniProtKB-KW"/>
</dbReference>
<dbReference type="SMART" id="SM01123">
    <property type="entry name" value="DBP10CT"/>
    <property type="match status" value="1"/>
</dbReference>
<keyword evidence="11" id="KW-0539">Nucleus</keyword>
<dbReference type="PROSITE" id="PS51195">
    <property type="entry name" value="Q_MOTIF"/>
    <property type="match status" value="1"/>
</dbReference>
<name>A0A5B0NGH8_PUCGR</name>
<keyword evidence="6" id="KW-0547">Nucleotide-binding</keyword>
<dbReference type="GO" id="GO:0003723">
    <property type="term" value="F:RNA binding"/>
    <property type="evidence" value="ECO:0007669"/>
    <property type="project" value="UniProtKB-KW"/>
</dbReference>
<dbReference type="InterPro" id="IPR012541">
    <property type="entry name" value="DBP10_C"/>
</dbReference>
<dbReference type="PROSITE" id="PS00039">
    <property type="entry name" value="DEAD_ATP_HELICASE"/>
    <property type="match status" value="1"/>
</dbReference>
<feature type="compositionally biased region" description="Basic residues" evidence="14">
    <location>
        <begin position="1007"/>
        <end position="1020"/>
    </location>
</feature>
<evidence type="ECO:0000256" key="8">
    <source>
        <dbReference type="ARBA" id="ARBA00022806"/>
    </source>
</evidence>
<dbReference type="Pfam" id="PF00271">
    <property type="entry name" value="Helicase_C"/>
    <property type="match status" value="1"/>
</dbReference>
<comment type="catalytic activity">
    <reaction evidence="12">
        <text>ATP + H2O = ADP + phosphate + H(+)</text>
        <dbReference type="Rhea" id="RHEA:13065"/>
        <dbReference type="ChEBI" id="CHEBI:15377"/>
        <dbReference type="ChEBI" id="CHEBI:15378"/>
        <dbReference type="ChEBI" id="CHEBI:30616"/>
        <dbReference type="ChEBI" id="CHEBI:43474"/>
        <dbReference type="ChEBI" id="CHEBI:456216"/>
        <dbReference type="EC" id="3.6.4.13"/>
    </reaction>
</comment>
<feature type="compositionally biased region" description="Polar residues" evidence="14">
    <location>
        <begin position="355"/>
        <end position="377"/>
    </location>
</feature>
<evidence type="ECO:0000313" key="19">
    <source>
        <dbReference type="Proteomes" id="UP000325313"/>
    </source>
</evidence>
<evidence type="ECO:0000256" key="5">
    <source>
        <dbReference type="ARBA" id="ARBA00022517"/>
    </source>
</evidence>
<dbReference type="GO" id="GO:0005730">
    <property type="term" value="C:nucleolus"/>
    <property type="evidence" value="ECO:0007669"/>
    <property type="project" value="UniProtKB-SubCell"/>
</dbReference>
<dbReference type="InterPro" id="IPR001650">
    <property type="entry name" value="Helicase_C-like"/>
</dbReference>
<feature type="domain" description="Helicase ATP-binding" evidence="15">
    <location>
        <begin position="117"/>
        <end position="311"/>
    </location>
</feature>
<dbReference type="Gene3D" id="3.40.50.300">
    <property type="entry name" value="P-loop containing nucleotide triphosphate hydrolases"/>
    <property type="match status" value="2"/>
</dbReference>
<keyword evidence="8 18" id="KW-0347">Helicase</keyword>
<dbReference type="AlphaFoldDB" id="A0A5B0NGH8"/>
<evidence type="ECO:0000256" key="9">
    <source>
        <dbReference type="ARBA" id="ARBA00022840"/>
    </source>
</evidence>
<organism evidence="18 19">
    <name type="scientific">Puccinia graminis f. sp. tritici</name>
    <dbReference type="NCBI Taxonomy" id="56615"/>
    <lineage>
        <taxon>Eukaryota</taxon>
        <taxon>Fungi</taxon>
        <taxon>Dikarya</taxon>
        <taxon>Basidiomycota</taxon>
        <taxon>Pucciniomycotina</taxon>
        <taxon>Pucciniomycetes</taxon>
        <taxon>Pucciniales</taxon>
        <taxon>Pucciniaceae</taxon>
        <taxon>Puccinia</taxon>
    </lineage>
</organism>
<keyword evidence="10" id="KW-0694">RNA-binding</keyword>
<dbReference type="GO" id="GO:0010467">
    <property type="term" value="P:gene expression"/>
    <property type="evidence" value="ECO:0007669"/>
    <property type="project" value="UniProtKB-ARBA"/>
</dbReference>
<comment type="subcellular location">
    <subcellularLocation>
        <location evidence="2">Nucleus</location>
    </subcellularLocation>
</comment>
<dbReference type="Proteomes" id="UP000325313">
    <property type="component" value="Unassembled WGS sequence"/>
</dbReference>
<dbReference type="InterPro" id="IPR050079">
    <property type="entry name" value="DEAD_box_RNA_helicase"/>
</dbReference>
<gene>
    <name evidence="18" type="primary">DBP10_1</name>
    <name evidence="18" type="ORF">PGTUg99_021138</name>
</gene>
<evidence type="ECO:0000256" key="11">
    <source>
        <dbReference type="ARBA" id="ARBA00023242"/>
    </source>
</evidence>
<dbReference type="PANTHER" id="PTHR47959">
    <property type="entry name" value="ATP-DEPENDENT RNA HELICASE RHLE-RELATED"/>
    <property type="match status" value="1"/>
</dbReference>
<dbReference type="GO" id="GO:0042254">
    <property type="term" value="P:ribosome biogenesis"/>
    <property type="evidence" value="ECO:0007669"/>
    <property type="project" value="UniProtKB-KW"/>
</dbReference>
<dbReference type="GO" id="GO:0003724">
    <property type="term" value="F:RNA helicase activity"/>
    <property type="evidence" value="ECO:0007669"/>
    <property type="project" value="UniProtKB-EC"/>
</dbReference>
<proteinExistence type="inferred from homology"/>
<evidence type="ECO:0000256" key="4">
    <source>
        <dbReference type="ARBA" id="ARBA00012552"/>
    </source>
</evidence>
<feature type="compositionally biased region" description="Low complexity" evidence="14">
    <location>
        <begin position="967"/>
        <end position="991"/>
    </location>
</feature>
<dbReference type="PROSITE" id="PS51192">
    <property type="entry name" value="HELICASE_ATP_BIND_1"/>
    <property type="match status" value="1"/>
</dbReference>
<dbReference type="Pfam" id="PF00270">
    <property type="entry name" value="DEAD"/>
    <property type="match status" value="1"/>
</dbReference>
<dbReference type="SMART" id="SM00490">
    <property type="entry name" value="HELICc"/>
    <property type="match status" value="1"/>
</dbReference>
<dbReference type="SMART" id="SM00487">
    <property type="entry name" value="DEXDc"/>
    <property type="match status" value="1"/>
</dbReference>
<feature type="domain" description="DEAD-box RNA helicase Q" evidence="17">
    <location>
        <begin position="84"/>
        <end position="112"/>
    </location>
</feature>
<evidence type="ECO:0000256" key="10">
    <source>
        <dbReference type="ARBA" id="ARBA00022884"/>
    </source>
</evidence>
<evidence type="ECO:0000259" key="16">
    <source>
        <dbReference type="PROSITE" id="PS51194"/>
    </source>
</evidence>
<evidence type="ECO:0000256" key="3">
    <source>
        <dbReference type="ARBA" id="ARBA00010379"/>
    </source>
</evidence>
<dbReference type="EMBL" id="VDEP01000409">
    <property type="protein sequence ID" value="KAA1087883.1"/>
    <property type="molecule type" value="Genomic_DNA"/>
</dbReference>
<reference evidence="18 19" key="1">
    <citation type="submission" date="2019-05" db="EMBL/GenBank/DDBJ databases">
        <title>Emergence of the Ug99 lineage of the wheat stem rust pathogen through somatic hybridization.</title>
        <authorList>
            <person name="Li F."/>
            <person name="Upadhyaya N.M."/>
            <person name="Sperschneider J."/>
            <person name="Matny O."/>
            <person name="Nguyen-Phuc H."/>
            <person name="Mago R."/>
            <person name="Raley C."/>
            <person name="Miller M.E."/>
            <person name="Silverstein K.A.T."/>
            <person name="Henningsen E."/>
            <person name="Hirsch C.D."/>
            <person name="Visser B."/>
            <person name="Pretorius Z.A."/>
            <person name="Steffenson B.J."/>
            <person name="Schwessinger B."/>
            <person name="Dodds P.N."/>
            <person name="Figueroa M."/>
        </authorList>
    </citation>
    <scope>NUCLEOTIDE SEQUENCE [LARGE SCALE GENOMIC DNA]</scope>
    <source>
        <strain evidence="18 19">Ug99</strain>
    </source>
</reference>
<evidence type="ECO:0000313" key="18">
    <source>
        <dbReference type="EMBL" id="KAA1087883.1"/>
    </source>
</evidence>
<dbReference type="InterPro" id="IPR014014">
    <property type="entry name" value="RNA_helicase_DEAD_Q_motif"/>
</dbReference>
<dbReference type="SUPFAM" id="SSF52540">
    <property type="entry name" value="P-loop containing nucleoside triphosphate hydrolases"/>
    <property type="match status" value="2"/>
</dbReference>
<dbReference type="CDD" id="cd18787">
    <property type="entry name" value="SF2_C_DEAD"/>
    <property type="match status" value="1"/>
</dbReference>
<dbReference type="EC" id="3.6.4.13" evidence="4"/>
<evidence type="ECO:0000259" key="15">
    <source>
        <dbReference type="PROSITE" id="PS51192"/>
    </source>
</evidence>
<evidence type="ECO:0000256" key="6">
    <source>
        <dbReference type="ARBA" id="ARBA00022741"/>
    </source>
</evidence>
<feature type="region of interest" description="Disordered" evidence="14">
    <location>
        <begin position="354"/>
        <end position="377"/>
    </location>
</feature>
<dbReference type="InterPro" id="IPR027417">
    <property type="entry name" value="P-loop_NTPase"/>
</dbReference>
<feature type="compositionally biased region" description="Basic and acidic residues" evidence="14">
    <location>
        <begin position="996"/>
        <end position="1006"/>
    </location>
</feature>
<comment type="similarity">
    <text evidence="3">Belongs to the DEAD box helicase family. DDX54/DBP10 subfamily.</text>
</comment>
<dbReference type="PROSITE" id="PS51194">
    <property type="entry name" value="HELICASE_CTER"/>
    <property type="match status" value="1"/>
</dbReference>
<dbReference type="InterPro" id="IPR000629">
    <property type="entry name" value="RNA-helicase_DEAD-box_CS"/>
</dbReference>
<feature type="short sequence motif" description="Q motif" evidence="13">
    <location>
        <begin position="84"/>
        <end position="112"/>
    </location>
</feature>
<dbReference type="GO" id="GO:0005829">
    <property type="term" value="C:cytosol"/>
    <property type="evidence" value="ECO:0007669"/>
    <property type="project" value="TreeGrafter"/>
</dbReference>
<feature type="compositionally biased region" description="Basic and acidic residues" evidence="14">
    <location>
        <begin position="894"/>
        <end position="917"/>
    </location>
</feature>
<dbReference type="PANTHER" id="PTHR47959:SF8">
    <property type="entry name" value="RNA HELICASE"/>
    <property type="match status" value="1"/>
</dbReference>
<dbReference type="InterPro" id="IPR011545">
    <property type="entry name" value="DEAD/DEAH_box_helicase_dom"/>
</dbReference>
<feature type="compositionally biased region" description="Basic residues" evidence="14">
    <location>
        <begin position="955"/>
        <end position="966"/>
    </location>
</feature>
<evidence type="ECO:0000256" key="12">
    <source>
        <dbReference type="ARBA" id="ARBA00047984"/>
    </source>
</evidence>
<keyword evidence="9" id="KW-0067">ATP-binding</keyword>